<evidence type="ECO:0000256" key="5">
    <source>
        <dbReference type="ARBA" id="ARBA00022692"/>
    </source>
</evidence>
<evidence type="ECO:0000256" key="10">
    <source>
        <dbReference type="ARBA" id="ARBA00023237"/>
    </source>
</evidence>
<keyword evidence="7" id="KW-0406">Ion transport</keyword>
<sequence length="777" mass="84673">MPRIPYPATGLALALSPLLAGVSVSAASQDSRASALEEVVVTARRVEESLQDVPVAVTALTRNTLEALRIDSFLTVGQTVPNVYIQKQGGSPTAPQMNIRGVSNGSLNMQVDSGIGLYVDGVYIGRSGAAAFDMADLERVEVMRGPQGTLFGRNSTGGAINLITSKPTGDADFGLDFTVGNFNHREYRARIDTAEWNGFSARLVAGHVEYDGDVENLSAERTFHFDEPFGSYTTNSRGGDSDTDNVYVAINYAGIERLTVDYKFDYSNWKGTMNYRQMGSFGPCVDFDATPGQCIIGNGLVDPVQPFNLSFDYQDELAVPLESGAEQITRGHSLTAEFEISDSLAIRYIGGYREYQLDAGMNQVWGASEYVDTAGIIGGVPGGLYAPLLALRKENQDQFSNEIQLIGSGDSLEWIIGAFQFEEEGAVNTPIFLSQTFSDGQFIPIDVAAFHYFVGQNIETSNESIAAYAHLTLHLGDFDLSGGVRYTEDDREEYIIAAGLYGAVLPGNQTFDYSDDHLDYDASLTYNFGESSNVYAKYATGYVSGGSLAGNAFDQDEMELYELGIKSDFLDHTLRFNAAVFRQERTDVQIEGFTSIGYFMGIGEDITADGIELEATWIPTTGLSLNASWGYTDVDSSGDLRTFQPENTAYLGAQYDFPGMANGIETSFRVDWSWRDEVHRLACIAGQDQVPATDICAGTPDYELDDAATIGAVDMVSANLVFANIPLGDTTRLRATLWGRNLLDENEIEFNFTLGGPTITNTFIRPRTYGVDLSIDF</sequence>
<dbReference type="InterPro" id="IPR036942">
    <property type="entry name" value="Beta-barrel_TonB_sf"/>
</dbReference>
<dbReference type="GO" id="GO:0006826">
    <property type="term" value="P:iron ion transport"/>
    <property type="evidence" value="ECO:0007669"/>
    <property type="project" value="UniProtKB-KW"/>
</dbReference>
<evidence type="ECO:0000256" key="4">
    <source>
        <dbReference type="ARBA" id="ARBA00022496"/>
    </source>
</evidence>
<evidence type="ECO:0000256" key="7">
    <source>
        <dbReference type="ARBA" id="ARBA00023065"/>
    </source>
</evidence>
<dbReference type="GO" id="GO:0009279">
    <property type="term" value="C:cell outer membrane"/>
    <property type="evidence" value="ECO:0007669"/>
    <property type="project" value="UniProtKB-SubCell"/>
</dbReference>
<dbReference type="InterPro" id="IPR000531">
    <property type="entry name" value="Beta-barrel_TonB"/>
</dbReference>
<accession>A0A5C8ZVL5</accession>
<gene>
    <name evidence="16" type="ORF">FVW59_11635</name>
</gene>
<keyword evidence="4" id="KW-0410">Iron transport</keyword>
<keyword evidence="2 11" id="KW-0813">Transport</keyword>
<evidence type="ECO:0000256" key="3">
    <source>
        <dbReference type="ARBA" id="ARBA00022452"/>
    </source>
</evidence>
<feature type="signal peptide" evidence="13">
    <location>
        <begin position="1"/>
        <end position="26"/>
    </location>
</feature>
<dbReference type="OrthoDB" id="9760333at2"/>
<evidence type="ECO:0000256" key="1">
    <source>
        <dbReference type="ARBA" id="ARBA00004571"/>
    </source>
</evidence>
<dbReference type="InterPro" id="IPR039426">
    <property type="entry name" value="TonB-dep_rcpt-like"/>
</dbReference>
<evidence type="ECO:0000256" key="9">
    <source>
        <dbReference type="ARBA" id="ARBA00023136"/>
    </source>
</evidence>
<keyword evidence="5 11" id="KW-0812">Transmembrane</keyword>
<proteinExistence type="inferred from homology"/>
<name>A0A5C8ZVL5_9GAMM</name>
<dbReference type="PANTHER" id="PTHR32552">
    <property type="entry name" value="FERRICHROME IRON RECEPTOR-RELATED"/>
    <property type="match status" value="1"/>
</dbReference>
<evidence type="ECO:0000256" key="13">
    <source>
        <dbReference type="SAM" id="SignalP"/>
    </source>
</evidence>
<dbReference type="PANTHER" id="PTHR32552:SF81">
    <property type="entry name" value="TONB-DEPENDENT OUTER MEMBRANE RECEPTOR"/>
    <property type="match status" value="1"/>
</dbReference>
<comment type="subcellular location">
    <subcellularLocation>
        <location evidence="1 11">Cell outer membrane</location>
        <topology evidence="1 11">Multi-pass membrane protein</topology>
    </subcellularLocation>
</comment>
<keyword evidence="8 12" id="KW-0798">TonB box</keyword>
<keyword evidence="9 11" id="KW-0472">Membrane</keyword>
<comment type="similarity">
    <text evidence="11 12">Belongs to the TonB-dependent receptor family.</text>
</comment>
<evidence type="ECO:0000256" key="6">
    <source>
        <dbReference type="ARBA" id="ARBA00023004"/>
    </source>
</evidence>
<keyword evidence="16" id="KW-0675">Receptor</keyword>
<dbReference type="Pfam" id="PF07715">
    <property type="entry name" value="Plug"/>
    <property type="match status" value="1"/>
</dbReference>
<protein>
    <submittedName>
        <fullName evidence="16">TonB-dependent receptor</fullName>
    </submittedName>
</protein>
<keyword evidence="10 11" id="KW-0998">Cell outer membrane</keyword>
<dbReference type="Pfam" id="PF00593">
    <property type="entry name" value="TonB_dep_Rec_b-barrel"/>
    <property type="match status" value="1"/>
</dbReference>
<keyword evidence="17" id="KW-1185">Reference proteome</keyword>
<feature type="domain" description="TonB-dependent receptor-like beta-barrel" evidence="14">
    <location>
        <begin position="329"/>
        <end position="677"/>
    </location>
</feature>
<dbReference type="Proteomes" id="UP000321933">
    <property type="component" value="Unassembled WGS sequence"/>
</dbReference>
<dbReference type="EMBL" id="VRYZ01000004">
    <property type="protein sequence ID" value="TXS91794.1"/>
    <property type="molecule type" value="Genomic_DNA"/>
</dbReference>
<evidence type="ECO:0000256" key="12">
    <source>
        <dbReference type="RuleBase" id="RU003357"/>
    </source>
</evidence>
<dbReference type="AlphaFoldDB" id="A0A5C8ZVL5"/>
<reference evidence="16 17" key="1">
    <citation type="submission" date="2019-08" db="EMBL/GenBank/DDBJ databases">
        <title>Parahaliea maris sp. nov., isolated from the surface seawater.</title>
        <authorList>
            <person name="Liu Y."/>
        </authorList>
    </citation>
    <scope>NUCLEOTIDE SEQUENCE [LARGE SCALE GENOMIC DNA]</scope>
    <source>
        <strain evidence="16 17">S2-26</strain>
    </source>
</reference>
<comment type="caution">
    <text evidence="16">The sequence shown here is derived from an EMBL/GenBank/DDBJ whole genome shotgun (WGS) entry which is preliminary data.</text>
</comment>
<keyword evidence="6" id="KW-0408">Iron</keyword>
<evidence type="ECO:0000259" key="15">
    <source>
        <dbReference type="Pfam" id="PF07715"/>
    </source>
</evidence>
<dbReference type="SUPFAM" id="SSF56935">
    <property type="entry name" value="Porins"/>
    <property type="match status" value="1"/>
</dbReference>
<organism evidence="16 17">
    <name type="scientific">Parahaliea aestuarii</name>
    <dbReference type="NCBI Taxonomy" id="1852021"/>
    <lineage>
        <taxon>Bacteria</taxon>
        <taxon>Pseudomonadati</taxon>
        <taxon>Pseudomonadota</taxon>
        <taxon>Gammaproteobacteria</taxon>
        <taxon>Cellvibrionales</taxon>
        <taxon>Halieaceae</taxon>
        <taxon>Parahaliea</taxon>
    </lineage>
</organism>
<feature type="domain" description="TonB-dependent receptor plug" evidence="15">
    <location>
        <begin position="50"/>
        <end position="159"/>
    </location>
</feature>
<dbReference type="Gene3D" id="2.40.170.20">
    <property type="entry name" value="TonB-dependent receptor, beta-barrel domain"/>
    <property type="match status" value="1"/>
</dbReference>
<keyword evidence="13" id="KW-0732">Signal</keyword>
<keyword evidence="3 11" id="KW-1134">Transmembrane beta strand</keyword>
<dbReference type="InterPro" id="IPR012910">
    <property type="entry name" value="Plug_dom"/>
</dbReference>
<dbReference type="PROSITE" id="PS52016">
    <property type="entry name" value="TONB_DEPENDENT_REC_3"/>
    <property type="match status" value="1"/>
</dbReference>
<feature type="chain" id="PRO_5022774573" evidence="13">
    <location>
        <begin position="27"/>
        <end position="777"/>
    </location>
</feature>
<evidence type="ECO:0000256" key="2">
    <source>
        <dbReference type="ARBA" id="ARBA00022448"/>
    </source>
</evidence>
<evidence type="ECO:0000259" key="14">
    <source>
        <dbReference type="Pfam" id="PF00593"/>
    </source>
</evidence>
<evidence type="ECO:0000313" key="17">
    <source>
        <dbReference type="Proteomes" id="UP000321933"/>
    </source>
</evidence>
<evidence type="ECO:0000313" key="16">
    <source>
        <dbReference type="EMBL" id="TXS91794.1"/>
    </source>
</evidence>
<evidence type="ECO:0000256" key="11">
    <source>
        <dbReference type="PROSITE-ProRule" id="PRU01360"/>
    </source>
</evidence>
<evidence type="ECO:0000256" key="8">
    <source>
        <dbReference type="ARBA" id="ARBA00023077"/>
    </source>
</evidence>
<dbReference type="RefSeq" id="WP_148064491.1">
    <property type="nucleotide sequence ID" value="NZ_VRYZ01000004.1"/>
</dbReference>